<name>A0A0V1EKE0_TRIPS</name>
<proteinExistence type="predicted"/>
<gene>
    <name evidence="1" type="ORF">T4A_13481</name>
</gene>
<organism evidence="1 2">
    <name type="scientific">Trichinella pseudospiralis</name>
    <name type="common">Parasitic roundworm</name>
    <dbReference type="NCBI Taxonomy" id="6337"/>
    <lineage>
        <taxon>Eukaryota</taxon>
        <taxon>Metazoa</taxon>
        <taxon>Ecdysozoa</taxon>
        <taxon>Nematoda</taxon>
        <taxon>Enoplea</taxon>
        <taxon>Dorylaimia</taxon>
        <taxon>Trichinellida</taxon>
        <taxon>Trichinellidae</taxon>
        <taxon>Trichinella</taxon>
    </lineage>
</organism>
<reference evidence="1 2" key="1">
    <citation type="submission" date="2015-01" db="EMBL/GenBank/DDBJ databases">
        <title>Evolution of Trichinella species and genotypes.</title>
        <authorList>
            <person name="Korhonen P.K."/>
            <person name="Edoardo P."/>
            <person name="Giuseppe L.R."/>
            <person name="Gasser R.B."/>
        </authorList>
    </citation>
    <scope>NUCLEOTIDE SEQUENCE [LARGE SCALE GENOMIC DNA]</scope>
    <source>
        <strain evidence="1">ISS13</strain>
    </source>
</reference>
<dbReference type="EMBL" id="JYDR01000027">
    <property type="protein sequence ID" value="KRY74269.1"/>
    <property type="molecule type" value="Genomic_DNA"/>
</dbReference>
<sequence length="114" mass="13068">MLLATAFLPVSHVDTGVTLLKAGTTGNLLAFWQEWMKPERLPLWNVRNVNVRNNNHLQGWHNWLNKKTGGNKLKLYKLIHLLKEEQSVMEAIINQLLSRNPAVGSIRQITNKYA</sequence>
<protein>
    <submittedName>
        <fullName evidence="1">Uncharacterized protein</fullName>
    </submittedName>
</protein>
<evidence type="ECO:0000313" key="1">
    <source>
        <dbReference type="EMBL" id="KRY74269.1"/>
    </source>
</evidence>
<dbReference type="AlphaFoldDB" id="A0A0V1EKE0"/>
<comment type="caution">
    <text evidence="1">The sequence shown here is derived from an EMBL/GenBank/DDBJ whole genome shotgun (WGS) entry which is preliminary data.</text>
</comment>
<evidence type="ECO:0000313" key="2">
    <source>
        <dbReference type="Proteomes" id="UP000054632"/>
    </source>
</evidence>
<accession>A0A0V1EKE0</accession>
<dbReference type="Proteomes" id="UP000054632">
    <property type="component" value="Unassembled WGS sequence"/>
</dbReference>